<evidence type="ECO:0000256" key="8">
    <source>
        <dbReference type="ARBA" id="ARBA00022741"/>
    </source>
</evidence>
<dbReference type="NCBIfam" id="NF001892">
    <property type="entry name" value="PRK00652.1-5"/>
    <property type="match status" value="1"/>
</dbReference>
<dbReference type="EC" id="2.7.1.130" evidence="3 13"/>
<evidence type="ECO:0000256" key="9">
    <source>
        <dbReference type="ARBA" id="ARBA00022777"/>
    </source>
</evidence>
<dbReference type="HAMAP" id="MF_00409">
    <property type="entry name" value="LpxK"/>
    <property type="match status" value="1"/>
</dbReference>
<dbReference type="Proteomes" id="UP000317935">
    <property type="component" value="Chromosome"/>
</dbReference>
<keyword evidence="9 13" id="KW-0418">Kinase</keyword>
<dbReference type="GO" id="GO:0009029">
    <property type="term" value="F:lipid-A 4'-kinase activity"/>
    <property type="evidence" value="ECO:0007669"/>
    <property type="project" value="UniProtKB-UniRule"/>
</dbReference>
<evidence type="ECO:0000256" key="3">
    <source>
        <dbReference type="ARBA" id="ARBA00012071"/>
    </source>
</evidence>
<reference evidence="15 16" key="1">
    <citation type="submission" date="2019-06" db="EMBL/GenBank/DDBJ databases">
        <title>Complete genome sequence of Helicobacter suis SNTW101c.</title>
        <authorList>
            <person name="Rimbara E."/>
            <person name="Suzuki M."/>
            <person name="Matsui H."/>
            <person name="Nakamura M."/>
            <person name="Mori S."/>
            <person name="Shibayama K."/>
        </authorList>
    </citation>
    <scope>NUCLEOTIDE SEQUENCE [LARGE SCALE GENOMIC DNA]</scope>
    <source>
        <strain evidence="15 16">SNTW101c</strain>
    </source>
</reference>
<dbReference type="EMBL" id="AP019774">
    <property type="protein sequence ID" value="BCD70892.1"/>
    <property type="molecule type" value="Genomic_DNA"/>
</dbReference>
<evidence type="ECO:0000256" key="13">
    <source>
        <dbReference type="HAMAP-Rule" id="MF_00409"/>
    </source>
</evidence>
<evidence type="ECO:0000256" key="5">
    <source>
        <dbReference type="ARBA" id="ARBA00022516"/>
    </source>
</evidence>
<reference evidence="14 17" key="2">
    <citation type="submission" date="2020-04" db="EMBL/GenBank/DDBJ databases">
        <title>Genomic analysis of gastric non-Helicobacter pylori Helicobacters isolated in Japan.</title>
        <authorList>
            <person name="Suzuki M."/>
            <person name="Rimbara E."/>
        </authorList>
    </citation>
    <scope>NUCLEOTIDE SEQUENCE [LARGE SCALE GENOMIC DNA]</scope>
    <source>
        <strain evidence="14 17">NHP19-0020</strain>
    </source>
</reference>
<evidence type="ECO:0000256" key="12">
    <source>
        <dbReference type="ARBA" id="ARBA00029757"/>
    </source>
</evidence>
<evidence type="ECO:0000256" key="7">
    <source>
        <dbReference type="ARBA" id="ARBA00022679"/>
    </source>
</evidence>
<keyword evidence="11 13" id="KW-0443">Lipid metabolism</keyword>
<keyword evidence="7 13" id="KW-0808">Transferase</keyword>
<gene>
    <name evidence="13 15" type="primary">lpxK</name>
    <name evidence="14" type="ORF">NHP190020_15980</name>
    <name evidence="15" type="ORF">SNTW_15370</name>
</gene>
<dbReference type="InterPro" id="IPR027417">
    <property type="entry name" value="P-loop_NTPase"/>
</dbReference>
<evidence type="ECO:0000313" key="14">
    <source>
        <dbReference type="EMBL" id="BCD46559.1"/>
    </source>
</evidence>
<keyword evidence="8 13" id="KW-0547">Nucleotide-binding</keyword>
<dbReference type="AlphaFoldDB" id="A0A6J4D1F9"/>
<name>A0A6J4D1F9_9HELI</name>
<dbReference type="PANTHER" id="PTHR42724">
    <property type="entry name" value="TETRAACYLDISACCHARIDE 4'-KINASE"/>
    <property type="match status" value="1"/>
</dbReference>
<dbReference type="GO" id="GO:0009245">
    <property type="term" value="P:lipid A biosynthetic process"/>
    <property type="evidence" value="ECO:0007669"/>
    <property type="project" value="UniProtKB-UniRule"/>
</dbReference>
<organism evidence="15 16">
    <name type="scientific">Helicobacter suis</name>
    <dbReference type="NCBI Taxonomy" id="104628"/>
    <lineage>
        <taxon>Bacteria</taxon>
        <taxon>Pseudomonadati</taxon>
        <taxon>Campylobacterota</taxon>
        <taxon>Epsilonproteobacteria</taxon>
        <taxon>Campylobacterales</taxon>
        <taxon>Helicobacteraceae</taxon>
        <taxon>Helicobacter</taxon>
    </lineage>
</organism>
<evidence type="ECO:0000256" key="6">
    <source>
        <dbReference type="ARBA" id="ARBA00022556"/>
    </source>
</evidence>
<feature type="binding site" evidence="13">
    <location>
        <begin position="59"/>
        <end position="66"/>
    </location>
    <ligand>
        <name>ATP</name>
        <dbReference type="ChEBI" id="CHEBI:30616"/>
    </ligand>
</feature>
<evidence type="ECO:0000256" key="2">
    <source>
        <dbReference type="ARBA" id="ARBA00004870"/>
    </source>
</evidence>
<evidence type="ECO:0000313" key="15">
    <source>
        <dbReference type="EMBL" id="BCD70892.1"/>
    </source>
</evidence>
<keyword evidence="5 13" id="KW-0444">Lipid biosynthesis</keyword>
<protein>
    <recommendedName>
        <fullName evidence="4 13">Tetraacyldisaccharide 4'-kinase</fullName>
        <ecNumber evidence="3 13">2.7.1.130</ecNumber>
    </recommendedName>
    <alternativeName>
        <fullName evidence="12 13">Lipid A 4'-kinase</fullName>
    </alternativeName>
</protein>
<keyword evidence="6 13" id="KW-0441">Lipid A biosynthesis</keyword>
<dbReference type="UniPathway" id="UPA00359">
    <property type="reaction ID" value="UER00482"/>
</dbReference>
<sequence>MPSMTWLERYFYHPSLFQKALAYGLYPLSFFYEKIATLKRQLASFEDLDIPIVSVGNLVAGGSGKTPFILALAQILAPLYHVGIVSRGYKRASSGLVVVSARGDILVSEQKAGDEAFLLAKALNKCSVIVSEARKEGILEAKKLGAQVVLLDDGFRFNFKKLNILLKPESTPYFDFCLPSGIYRECPKCYTLADIIAQEGVDYTREVQVLNPTPRMLLVTAIANPSRLDAYLPKVVGKLYFFDHANFSLKRLQQEFVNHKATSLLVTSKDMIKLSHCPLPLSLLDLRLHIQPAIQAKILNYVQI</sequence>
<evidence type="ECO:0000256" key="4">
    <source>
        <dbReference type="ARBA" id="ARBA00016436"/>
    </source>
</evidence>
<evidence type="ECO:0000256" key="11">
    <source>
        <dbReference type="ARBA" id="ARBA00023098"/>
    </source>
</evidence>
<proteinExistence type="inferred from homology"/>
<keyword evidence="17" id="KW-1185">Reference proteome</keyword>
<dbReference type="NCBIfam" id="TIGR00682">
    <property type="entry name" value="lpxK"/>
    <property type="match status" value="1"/>
</dbReference>
<evidence type="ECO:0000313" key="16">
    <source>
        <dbReference type="Proteomes" id="UP000317935"/>
    </source>
</evidence>
<dbReference type="EMBL" id="AP023036">
    <property type="protein sequence ID" value="BCD46559.1"/>
    <property type="molecule type" value="Genomic_DNA"/>
</dbReference>
<dbReference type="GO" id="GO:0005524">
    <property type="term" value="F:ATP binding"/>
    <property type="evidence" value="ECO:0007669"/>
    <property type="project" value="UniProtKB-UniRule"/>
</dbReference>
<evidence type="ECO:0000256" key="10">
    <source>
        <dbReference type="ARBA" id="ARBA00022840"/>
    </source>
</evidence>
<comment type="similarity">
    <text evidence="13">Belongs to the LpxK family.</text>
</comment>
<dbReference type="Proteomes" id="UP000509742">
    <property type="component" value="Chromosome"/>
</dbReference>
<accession>A0A6J4D1F9</accession>
<dbReference type="PANTHER" id="PTHR42724:SF1">
    <property type="entry name" value="TETRAACYLDISACCHARIDE 4'-KINASE, MITOCHONDRIAL-RELATED"/>
    <property type="match status" value="1"/>
</dbReference>
<dbReference type="GO" id="GO:0009244">
    <property type="term" value="P:lipopolysaccharide core region biosynthetic process"/>
    <property type="evidence" value="ECO:0007669"/>
    <property type="project" value="TreeGrafter"/>
</dbReference>
<dbReference type="InterPro" id="IPR003758">
    <property type="entry name" value="LpxK"/>
</dbReference>
<evidence type="ECO:0000256" key="1">
    <source>
        <dbReference type="ARBA" id="ARBA00002274"/>
    </source>
</evidence>
<dbReference type="SUPFAM" id="SSF52540">
    <property type="entry name" value="P-loop containing nucleoside triphosphate hydrolases"/>
    <property type="match status" value="1"/>
</dbReference>
<comment type="pathway">
    <text evidence="2 13">Glycolipid biosynthesis; lipid IV(A) biosynthesis; lipid IV(A) from (3R)-3-hydroxytetradecanoyl-[acyl-carrier-protein] and UDP-N-acetyl-alpha-D-glucosamine: step 6/6.</text>
</comment>
<keyword evidence="10 13" id="KW-0067">ATP-binding</keyword>
<evidence type="ECO:0000313" key="17">
    <source>
        <dbReference type="Proteomes" id="UP000509742"/>
    </source>
</evidence>
<dbReference type="GO" id="GO:0005886">
    <property type="term" value="C:plasma membrane"/>
    <property type="evidence" value="ECO:0007669"/>
    <property type="project" value="TreeGrafter"/>
</dbReference>
<comment type="catalytic activity">
    <reaction evidence="13">
        <text>a lipid A disaccharide + ATP = a lipid IVA + ADP + H(+)</text>
        <dbReference type="Rhea" id="RHEA:67840"/>
        <dbReference type="ChEBI" id="CHEBI:15378"/>
        <dbReference type="ChEBI" id="CHEBI:30616"/>
        <dbReference type="ChEBI" id="CHEBI:176343"/>
        <dbReference type="ChEBI" id="CHEBI:176425"/>
        <dbReference type="ChEBI" id="CHEBI:456216"/>
        <dbReference type="EC" id="2.7.1.130"/>
    </reaction>
</comment>
<comment type="function">
    <text evidence="1 13">Transfers the gamma-phosphate of ATP to the 4'-position of a tetraacyldisaccharide 1-phosphate intermediate (termed DS-1-P) to form tetraacyldisaccharide 1,4'-bis-phosphate (lipid IVA).</text>
</comment>
<dbReference type="Pfam" id="PF02606">
    <property type="entry name" value="LpxK"/>
    <property type="match status" value="2"/>
</dbReference>